<gene>
    <name evidence="1" type="ORF">WMSIL1_LOCUS2013</name>
</gene>
<evidence type="ECO:0000313" key="2">
    <source>
        <dbReference type="Proteomes" id="UP000321570"/>
    </source>
</evidence>
<organism evidence="1 2">
    <name type="scientific">Hymenolepis diminuta</name>
    <name type="common">Rat tapeworm</name>
    <dbReference type="NCBI Taxonomy" id="6216"/>
    <lineage>
        <taxon>Eukaryota</taxon>
        <taxon>Metazoa</taxon>
        <taxon>Spiralia</taxon>
        <taxon>Lophotrochozoa</taxon>
        <taxon>Platyhelminthes</taxon>
        <taxon>Cestoda</taxon>
        <taxon>Eucestoda</taxon>
        <taxon>Cyclophyllidea</taxon>
        <taxon>Hymenolepididae</taxon>
        <taxon>Hymenolepis</taxon>
    </lineage>
</organism>
<protein>
    <submittedName>
        <fullName evidence="1">Uncharacterized protein</fullName>
    </submittedName>
</protein>
<dbReference type="Proteomes" id="UP000321570">
    <property type="component" value="Unassembled WGS sequence"/>
</dbReference>
<reference evidence="1 2" key="1">
    <citation type="submission" date="2019-07" db="EMBL/GenBank/DDBJ databases">
        <authorList>
            <person name="Jastrzebski P J."/>
            <person name="Paukszto L."/>
            <person name="Jastrzebski P J."/>
        </authorList>
    </citation>
    <scope>NUCLEOTIDE SEQUENCE [LARGE SCALE GENOMIC DNA]</scope>
    <source>
        <strain evidence="1 2">WMS-il1</strain>
    </source>
</reference>
<dbReference type="AlphaFoldDB" id="A0A564Y1L0"/>
<evidence type="ECO:0000313" key="1">
    <source>
        <dbReference type="EMBL" id="VUZ41111.1"/>
    </source>
</evidence>
<name>A0A564Y1L0_HYMDI</name>
<keyword evidence="2" id="KW-1185">Reference proteome</keyword>
<proteinExistence type="predicted"/>
<sequence length="157" mass="17826">MKVFGNNTSPCSRRFKCPNLFIRKGEDIHKYTVSVNRMCNAFLFGWLKEDQFRCLVIDRGLLLPLYAEIQLKLFSLLDRNPDIMLHHLADNDNKFRSLIAHVDLDFDTGPHSTIVSDEAWRTLGSHKLDTVPSKVFGAPGDAVPPSAAMQYEAAFEE</sequence>
<accession>A0A564Y1L0</accession>
<dbReference type="EMBL" id="CABIJS010000047">
    <property type="protein sequence ID" value="VUZ41111.1"/>
    <property type="molecule type" value="Genomic_DNA"/>
</dbReference>